<keyword evidence="7" id="KW-0927">Auxin signaling pathway</keyword>
<dbReference type="PANTHER" id="PTHR31384">
    <property type="entry name" value="AUXIN RESPONSE FACTOR 4-RELATED"/>
    <property type="match status" value="1"/>
</dbReference>
<dbReference type="InterPro" id="IPR032675">
    <property type="entry name" value="LRR_dom_sf"/>
</dbReference>
<dbReference type="Gene3D" id="2.40.330.10">
    <property type="entry name" value="DNA-binding pseudobarrel domain"/>
    <property type="match status" value="1"/>
</dbReference>
<dbReference type="PANTHER" id="PTHR31384:SF102">
    <property type="entry name" value="AUXIN RESPONSE FACTOR 4"/>
    <property type="match status" value="1"/>
</dbReference>
<evidence type="ECO:0000256" key="1">
    <source>
        <dbReference type="ARBA" id="ARBA00004123"/>
    </source>
</evidence>
<dbReference type="AlphaFoldDB" id="A0AAE0AUJ2"/>
<dbReference type="Proteomes" id="UP001281410">
    <property type="component" value="Unassembled WGS sequence"/>
</dbReference>
<feature type="domain" description="TF-B3" evidence="9">
    <location>
        <begin position="168"/>
        <end position="266"/>
    </location>
</feature>
<dbReference type="GO" id="GO:0005634">
    <property type="term" value="C:nucleus"/>
    <property type="evidence" value="ECO:0007669"/>
    <property type="project" value="UniProtKB-SubCell"/>
</dbReference>
<dbReference type="SMART" id="SM01019">
    <property type="entry name" value="B3"/>
    <property type="match status" value="1"/>
</dbReference>
<dbReference type="GO" id="GO:0009734">
    <property type="term" value="P:auxin-activated signaling pathway"/>
    <property type="evidence" value="ECO:0007669"/>
    <property type="project" value="UniProtKB-KW"/>
</dbReference>
<dbReference type="Pfam" id="PF06507">
    <property type="entry name" value="ARF_AD"/>
    <property type="match status" value="1"/>
</dbReference>
<dbReference type="InterPro" id="IPR044835">
    <property type="entry name" value="ARF_plant"/>
</dbReference>
<accession>A0AAE0AUJ2</accession>
<dbReference type="SUPFAM" id="SSF52058">
    <property type="entry name" value="L domain-like"/>
    <property type="match status" value="1"/>
</dbReference>
<reference evidence="10" key="1">
    <citation type="journal article" date="2023" name="Plant J.">
        <title>Genome sequences and population genomics provide insights into the demographic history, inbreeding, and mutation load of two 'living fossil' tree species of Dipteronia.</title>
        <authorList>
            <person name="Feng Y."/>
            <person name="Comes H.P."/>
            <person name="Chen J."/>
            <person name="Zhu S."/>
            <person name="Lu R."/>
            <person name="Zhang X."/>
            <person name="Li P."/>
            <person name="Qiu J."/>
            <person name="Olsen K.M."/>
            <person name="Qiu Y."/>
        </authorList>
    </citation>
    <scope>NUCLEOTIDE SEQUENCE</scope>
    <source>
        <strain evidence="10">NBL</strain>
    </source>
</reference>
<feature type="region of interest" description="Disordered" evidence="8">
    <location>
        <begin position="1"/>
        <end position="20"/>
    </location>
</feature>
<proteinExistence type="inferred from homology"/>
<dbReference type="InterPro" id="IPR010525">
    <property type="entry name" value="ARF_dom"/>
</dbReference>
<keyword evidence="5" id="KW-0804">Transcription</keyword>
<organism evidence="10 11">
    <name type="scientific">Dipteronia sinensis</name>
    <dbReference type="NCBI Taxonomy" id="43782"/>
    <lineage>
        <taxon>Eukaryota</taxon>
        <taxon>Viridiplantae</taxon>
        <taxon>Streptophyta</taxon>
        <taxon>Embryophyta</taxon>
        <taxon>Tracheophyta</taxon>
        <taxon>Spermatophyta</taxon>
        <taxon>Magnoliopsida</taxon>
        <taxon>eudicotyledons</taxon>
        <taxon>Gunneridae</taxon>
        <taxon>Pentapetalae</taxon>
        <taxon>rosids</taxon>
        <taxon>malvids</taxon>
        <taxon>Sapindales</taxon>
        <taxon>Sapindaceae</taxon>
        <taxon>Hippocastanoideae</taxon>
        <taxon>Acereae</taxon>
        <taxon>Dipteronia</taxon>
    </lineage>
</organism>
<evidence type="ECO:0000256" key="5">
    <source>
        <dbReference type="ARBA" id="ARBA00023163"/>
    </source>
</evidence>
<gene>
    <name evidence="10" type="ORF">Dsin_010882</name>
</gene>
<evidence type="ECO:0000256" key="6">
    <source>
        <dbReference type="ARBA" id="ARBA00023242"/>
    </source>
</evidence>
<comment type="similarity">
    <text evidence="2">Belongs to the ARF family.</text>
</comment>
<dbReference type="InterPro" id="IPR015300">
    <property type="entry name" value="DNA-bd_pseudobarrel_sf"/>
</dbReference>
<comment type="subcellular location">
    <subcellularLocation>
        <location evidence="1">Nucleus</location>
    </subcellularLocation>
</comment>
<keyword evidence="6" id="KW-0539">Nucleus</keyword>
<evidence type="ECO:0000256" key="3">
    <source>
        <dbReference type="ARBA" id="ARBA00023015"/>
    </source>
</evidence>
<sequence>MDIDLDDVDLPTTKEKEMRDDSTEIFDNHGNELISFLEDDSDQNSEVWSAFSGSRSSLPKKGDLVVYFPQGHLEYEKPHLHGLTPKEEVRTYDLQPQIICRVEHVQLMVANHLKQIKEADDEIYAKVTLHPEPEVNSEEKELEQSDGIEDCIRDEARRPATISTPSLFSKILKRSDTNFSLSIPPEAAIEFFCLDNESVDLQNHVTAMDFHGNVWKFPLIKDKKNGNWSLKWSEFTKARNIQPGGNRVVFLRDKDMKLKFGIRRWYGIHSEKRNANPLSEAAGAMLKKSMFSVIYKPRGKPADFVIPYQKYMKSLIRPKCIGDKVYEQQHTASNSLIRYTGVVTGMADLDPKNWPNSKWKCLTVKWGVDLFPYEDRVSPWEIVFDDSQSSSTFDSLPKLKRLRTSQHHNSLGEHNYLLSDEAIRLEKQKHVQEPRSINFQGGIPATLRQLKIVNCMNLKSLSASFETEKSPSINERVHYSRADILELEKLEIQNCQKLESLPKGMHKLRNLDLLSINDCCSLEYFPEGGLPITCLTSLSISKCENLKCLPNKLHKVTSLQSLSISGCPSLMFFPEGGLPPNLVSLRIIDCDDLISLSQWELHKLKHLRTYSISCGCSDSGE</sequence>
<dbReference type="SUPFAM" id="SSF101936">
    <property type="entry name" value="DNA-binding pseudobarrel domain"/>
    <property type="match status" value="1"/>
</dbReference>
<dbReference type="Gene3D" id="2.30.30.1040">
    <property type="match status" value="1"/>
</dbReference>
<evidence type="ECO:0000259" key="9">
    <source>
        <dbReference type="SMART" id="SM01019"/>
    </source>
</evidence>
<dbReference type="GO" id="GO:0006355">
    <property type="term" value="P:regulation of DNA-templated transcription"/>
    <property type="evidence" value="ECO:0007669"/>
    <property type="project" value="InterPro"/>
</dbReference>
<evidence type="ECO:0000256" key="8">
    <source>
        <dbReference type="SAM" id="MobiDB-lite"/>
    </source>
</evidence>
<dbReference type="GO" id="GO:0003677">
    <property type="term" value="F:DNA binding"/>
    <property type="evidence" value="ECO:0007669"/>
    <property type="project" value="UniProtKB-KW"/>
</dbReference>
<comment type="caution">
    <text evidence="10">The sequence shown here is derived from an EMBL/GenBank/DDBJ whole genome shotgun (WGS) entry which is preliminary data.</text>
</comment>
<evidence type="ECO:0000256" key="7">
    <source>
        <dbReference type="ARBA" id="ARBA00023294"/>
    </source>
</evidence>
<dbReference type="EMBL" id="JANJYJ010000003">
    <property type="protein sequence ID" value="KAK3223857.1"/>
    <property type="molecule type" value="Genomic_DNA"/>
</dbReference>
<evidence type="ECO:0000256" key="2">
    <source>
        <dbReference type="ARBA" id="ARBA00007853"/>
    </source>
</evidence>
<dbReference type="Gene3D" id="3.80.10.10">
    <property type="entry name" value="Ribonuclease Inhibitor"/>
    <property type="match status" value="1"/>
</dbReference>
<dbReference type="InterPro" id="IPR003340">
    <property type="entry name" value="B3_DNA-bd"/>
</dbReference>
<evidence type="ECO:0000313" key="10">
    <source>
        <dbReference type="EMBL" id="KAK3223857.1"/>
    </source>
</evidence>
<keyword evidence="4" id="KW-0238">DNA-binding</keyword>
<evidence type="ECO:0000256" key="4">
    <source>
        <dbReference type="ARBA" id="ARBA00023125"/>
    </source>
</evidence>
<protein>
    <recommendedName>
        <fullName evidence="9">TF-B3 domain-containing protein</fullName>
    </recommendedName>
</protein>
<keyword evidence="11" id="KW-1185">Reference proteome</keyword>
<name>A0AAE0AUJ2_9ROSI</name>
<keyword evidence="3" id="KW-0805">Transcription regulation</keyword>
<evidence type="ECO:0000313" key="11">
    <source>
        <dbReference type="Proteomes" id="UP001281410"/>
    </source>
</evidence>